<keyword evidence="3" id="KW-1185">Reference proteome</keyword>
<name>A0AAV4QLV2_9ARAC</name>
<evidence type="ECO:0000313" key="2">
    <source>
        <dbReference type="EMBL" id="GIY09249.1"/>
    </source>
</evidence>
<evidence type="ECO:0000256" key="1">
    <source>
        <dbReference type="SAM" id="MobiDB-lite"/>
    </source>
</evidence>
<feature type="region of interest" description="Disordered" evidence="1">
    <location>
        <begin position="185"/>
        <end position="207"/>
    </location>
</feature>
<sequence length="207" mass="23208">MSKTKNGTFFSNSGKEGLRELSLEERTPSSCLGVRQPLIHKLRGRSIPRAVHSCGGRVREDRSGVNVQRDCCDGGGRDPLSHLHRTHGYFERDGGICTVQSDGLHCFQAHSKSNVRTEICPTVVFFTKALSLLNFLPPGGQVDSALAFMLRFQIITEEKVFQPEHLKHQTIFTIQKFARVRKERKTALQPHEAKNATTVKTETAQRP</sequence>
<comment type="caution">
    <text evidence="2">The sequence shown here is derived from an EMBL/GenBank/DDBJ whole genome shotgun (WGS) entry which is preliminary data.</text>
</comment>
<protein>
    <submittedName>
        <fullName evidence="2">Uncharacterized protein</fullName>
    </submittedName>
</protein>
<dbReference type="EMBL" id="BPLQ01004592">
    <property type="protein sequence ID" value="GIY09249.1"/>
    <property type="molecule type" value="Genomic_DNA"/>
</dbReference>
<dbReference type="Proteomes" id="UP001054837">
    <property type="component" value="Unassembled WGS sequence"/>
</dbReference>
<accession>A0AAV4QLV2</accession>
<organism evidence="2 3">
    <name type="scientific">Caerostris darwini</name>
    <dbReference type="NCBI Taxonomy" id="1538125"/>
    <lineage>
        <taxon>Eukaryota</taxon>
        <taxon>Metazoa</taxon>
        <taxon>Ecdysozoa</taxon>
        <taxon>Arthropoda</taxon>
        <taxon>Chelicerata</taxon>
        <taxon>Arachnida</taxon>
        <taxon>Araneae</taxon>
        <taxon>Araneomorphae</taxon>
        <taxon>Entelegynae</taxon>
        <taxon>Araneoidea</taxon>
        <taxon>Araneidae</taxon>
        <taxon>Caerostris</taxon>
    </lineage>
</organism>
<feature type="compositionally biased region" description="Polar residues" evidence="1">
    <location>
        <begin position="195"/>
        <end position="207"/>
    </location>
</feature>
<gene>
    <name evidence="2" type="ORF">CDAR_505121</name>
</gene>
<evidence type="ECO:0000313" key="3">
    <source>
        <dbReference type="Proteomes" id="UP001054837"/>
    </source>
</evidence>
<reference evidence="2 3" key="1">
    <citation type="submission" date="2021-06" db="EMBL/GenBank/DDBJ databases">
        <title>Caerostris darwini draft genome.</title>
        <authorList>
            <person name="Kono N."/>
            <person name="Arakawa K."/>
        </authorList>
    </citation>
    <scope>NUCLEOTIDE SEQUENCE [LARGE SCALE GENOMIC DNA]</scope>
</reference>
<dbReference type="AlphaFoldDB" id="A0AAV4QLV2"/>
<proteinExistence type="predicted"/>